<name>A0A4V3AVY0_MYCMU</name>
<evidence type="ECO:0000313" key="2">
    <source>
        <dbReference type="Proteomes" id="UP000294929"/>
    </source>
</evidence>
<dbReference type="Proteomes" id="UP000294929">
    <property type="component" value="Unassembled WGS sequence"/>
</dbReference>
<sequence length="152" mass="16281">MRRIELVRACWAAALLFAPRQVIGNIHDAKVDAKSVLIARALGARHLAQAVLSGLRPSPEVLALGVWVDAVHALTALALAGSDHSRVRTGLADAAVATTWAGTGYRDLVAATATPPTQRRRRDHLARIMLSMIPAGDPLMRRAGPRRPTTFS</sequence>
<gene>
    <name evidence="1" type="ORF">EUA03_17345</name>
</gene>
<accession>A0A4V3AVY0</accession>
<organism evidence="1 2">
    <name type="scientific">Mycolicibacterium mucogenicum</name>
    <name type="common">Mycobacterium mucogenicum</name>
    <dbReference type="NCBI Taxonomy" id="56689"/>
    <lineage>
        <taxon>Bacteria</taxon>
        <taxon>Bacillati</taxon>
        <taxon>Actinomycetota</taxon>
        <taxon>Actinomycetes</taxon>
        <taxon>Mycobacteriales</taxon>
        <taxon>Mycobacteriaceae</taxon>
        <taxon>Mycolicibacterium</taxon>
    </lineage>
</organism>
<evidence type="ECO:0000313" key="1">
    <source>
        <dbReference type="EMBL" id="TDK87719.1"/>
    </source>
</evidence>
<protein>
    <submittedName>
        <fullName evidence="1">Uncharacterized protein</fullName>
    </submittedName>
</protein>
<proteinExistence type="predicted"/>
<comment type="caution">
    <text evidence="1">The sequence shown here is derived from an EMBL/GenBank/DDBJ whole genome shotgun (WGS) entry which is preliminary data.</text>
</comment>
<dbReference type="AlphaFoldDB" id="A0A4V3AVY0"/>
<reference evidence="1 2" key="1">
    <citation type="submission" date="2019-01" db="EMBL/GenBank/DDBJ databases">
        <title>High-quality-draft genome sequences of five non-tuberculosis mycobacteriaceae isolated from a nosocomial environment.</title>
        <authorList>
            <person name="Tiago I."/>
            <person name="Alarico S."/>
            <person name="Pereira S.G."/>
            <person name="Coelho C."/>
            <person name="Maranha A."/>
            <person name="Empadinhas N."/>
        </authorList>
    </citation>
    <scope>NUCLEOTIDE SEQUENCE [LARGE SCALE GENOMIC DNA]</scope>
    <source>
        <strain evidence="1 2">24AIII</strain>
    </source>
</reference>
<dbReference type="EMBL" id="SDLO01000013">
    <property type="protein sequence ID" value="TDK87719.1"/>
    <property type="molecule type" value="Genomic_DNA"/>
</dbReference>